<dbReference type="InterPro" id="IPR003423">
    <property type="entry name" value="OMP_efflux"/>
</dbReference>
<dbReference type="Proteomes" id="UP000279600">
    <property type="component" value="Chromosome"/>
</dbReference>
<keyword evidence="4" id="KW-1134">Transmembrane beta strand</keyword>
<sequence>MIRKSSTILLSLCTMMTYAVQIDEVTLSRKLTNPQATVQPVEDTVVLSLREYLGYVKRHHPVALQAELLLDEGQANLLQARGGFDPKIEVDYRRKDFKDIEYYDELTGVFKIPTWYGVEFKAGAERNEGEFLDPSLTVPDGGLYSAGVQVNLGQGLWINERMATLRKAKLFQQQSQADRDLAVNAVLYDASNAYFEWWRATQEVAFFKSILANAIQRKQAVVVSARLGDKAAIDTVEAGIAVQTRRLSLEKAQIQLTKRRLQVSNFLWLDGVPVELQDNVVPQEQLQEVTNDVLALEGQQLNEFNVENHPKIVSLNFKLDQLDVDRQLKANKLLPKVTVDYNFITPDWNELNSINQNNYKAGLTFAYPIFTRKERGDLRLAKIKIDDARYGLQSESLILRNKVIAIFNELDSYQRQVILADELVNMAETMLRAENRKFELGDSSLFIINSREAKLIDSQVKALEVQEKLLSVKAELFRSLMVLPENL</sequence>
<keyword evidence="10" id="KW-1185">Reference proteome</keyword>
<proteinExistence type="inferred from homology"/>
<dbReference type="KEGG" id="noj:EJ995_06605"/>
<dbReference type="GO" id="GO:0009279">
    <property type="term" value="C:cell outer membrane"/>
    <property type="evidence" value="ECO:0007669"/>
    <property type="project" value="UniProtKB-SubCell"/>
</dbReference>
<comment type="similarity">
    <text evidence="2">Belongs to the outer membrane factor (OMF) (TC 1.B.17) family.</text>
</comment>
<evidence type="ECO:0000313" key="9">
    <source>
        <dbReference type="EMBL" id="AZQ43917.1"/>
    </source>
</evidence>
<dbReference type="Gene3D" id="1.20.1600.10">
    <property type="entry name" value="Outer membrane efflux proteins (OEP)"/>
    <property type="match status" value="1"/>
</dbReference>
<feature type="chain" id="PRO_5019487927" evidence="8">
    <location>
        <begin position="20"/>
        <end position="487"/>
    </location>
</feature>
<comment type="subcellular location">
    <subcellularLocation>
        <location evidence="1">Cell outer membrane</location>
    </subcellularLocation>
</comment>
<dbReference type="PANTHER" id="PTHR30026">
    <property type="entry name" value="OUTER MEMBRANE PROTEIN TOLC"/>
    <property type="match status" value="1"/>
</dbReference>
<keyword evidence="6" id="KW-0472">Membrane</keyword>
<protein>
    <submittedName>
        <fullName evidence="9">TolC family protein</fullName>
    </submittedName>
</protein>
<dbReference type="SUPFAM" id="SSF56954">
    <property type="entry name" value="Outer membrane efflux proteins (OEP)"/>
    <property type="match status" value="1"/>
</dbReference>
<evidence type="ECO:0000256" key="6">
    <source>
        <dbReference type="ARBA" id="ARBA00023136"/>
    </source>
</evidence>
<evidence type="ECO:0000256" key="8">
    <source>
        <dbReference type="SAM" id="SignalP"/>
    </source>
</evidence>
<dbReference type="GO" id="GO:0015288">
    <property type="term" value="F:porin activity"/>
    <property type="evidence" value="ECO:0007669"/>
    <property type="project" value="TreeGrafter"/>
</dbReference>
<evidence type="ECO:0000313" key="10">
    <source>
        <dbReference type="Proteomes" id="UP000279600"/>
    </source>
</evidence>
<keyword evidence="7" id="KW-0998">Cell outer membrane</keyword>
<evidence type="ECO:0000256" key="7">
    <source>
        <dbReference type="ARBA" id="ARBA00023237"/>
    </source>
</evidence>
<dbReference type="Pfam" id="PF02321">
    <property type="entry name" value="OEP"/>
    <property type="match status" value="1"/>
</dbReference>
<evidence type="ECO:0000256" key="2">
    <source>
        <dbReference type="ARBA" id="ARBA00007613"/>
    </source>
</evidence>
<evidence type="ECO:0000256" key="3">
    <source>
        <dbReference type="ARBA" id="ARBA00022448"/>
    </source>
</evidence>
<evidence type="ECO:0000256" key="5">
    <source>
        <dbReference type="ARBA" id="ARBA00022692"/>
    </source>
</evidence>
<accession>A0A3S9MXQ1</accession>
<dbReference type="OrthoDB" id="581172at2"/>
<evidence type="ECO:0000256" key="4">
    <source>
        <dbReference type="ARBA" id="ARBA00022452"/>
    </source>
</evidence>
<dbReference type="PANTHER" id="PTHR30026:SF20">
    <property type="entry name" value="OUTER MEMBRANE PROTEIN TOLC"/>
    <property type="match status" value="1"/>
</dbReference>
<evidence type="ECO:0000256" key="1">
    <source>
        <dbReference type="ARBA" id="ARBA00004442"/>
    </source>
</evidence>
<dbReference type="EMBL" id="CP034549">
    <property type="protein sequence ID" value="AZQ43917.1"/>
    <property type="molecule type" value="Genomic_DNA"/>
</dbReference>
<keyword evidence="5" id="KW-0812">Transmembrane</keyword>
<keyword evidence="3" id="KW-0813">Transport</keyword>
<dbReference type="GO" id="GO:0015562">
    <property type="term" value="F:efflux transmembrane transporter activity"/>
    <property type="evidence" value="ECO:0007669"/>
    <property type="project" value="InterPro"/>
</dbReference>
<reference evidence="9 10" key="1">
    <citation type="submission" date="2018-12" db="EMBL/GenBank/DDBJ databases">
        <title>Complete genome of Nonlabens sp. MJ115.</title>
        <authorList>
            <person name="Choi H.S."/>
            <person name="Jung J."/>
        </authorList>
    </citation>
    <scope>NUCLEOTIDE SEQUENCE [LARGE SCALE GENOMIC DNA]</scope>
    <source>
        <strain evidence="9 10">MJ115</strain>
    </source>
</reference>
<organism evidence="9 10">
    <name type="scientific">Nonlabens ponticola</name>
    <dbReference type="NCBI Taxonomy" id="2496866"/>
    <lineage>
        <taxon>Bacteria</taxon>
        <taxon>Pseudomonadati</taxon>
        <taxon>Bacteroidota</taxon>
        <taxon>Flavobacteriia</taxon>
        <taxon>Flavobacteriales</taxon>
        <taxon>Flavobacteriaceae</taxon>
        <taxon>Nonlabens</taxon>
    </lineage>
</organism>
<dbReference type="GO" id="GO:1990281">
    <property type="term" value="C:efflux pump complex"/>
    <property type="evidence" value="ECO:0007669"/>
    <property type="project" value="TreeGrafter"/>
</dbReference>
<feature type="signal peptide" evidence="8">
    <location>
        <begin position="1"/>
        <end position="19"/>
    </location>
</feature>
<dbReference type="InterPro" id="IPR051906">
    <property type="entry name" value="TolC-like"/>
</dbReference>
<keyword evidence="8" id="KW-0732">Signal</keyword>
<name>A0A3S9MXQ1_9FLAO</name>
<gene>
    <name evidence="9" type="ORF">EJ995_06605</name>
</gene>
<dbReference type="AlphaFoldDB" id="A0A3S9MXQ1"/>